<feature type="compositionally biased region" description="Polar residues" evidence="2">
    <location>
        <begin position="41"/>
        <end position="54"/>
    </location>
</feature>
<feature type="transmembrane region" description="Helical" evidence="3">
    <location>
        <begin position="256"/>
        <end position="276"/>
    </location>
</feature>
<dbReference type="Proteomes" id="UP000887574">
    <property type="component" value="Unplaced"/>
</dbReference>
<protein>
    <submittedName>
        <fullName evidence="6">EGF-like domain-containing protein</fullName>
    </submittedName>
</protein>
<dbReference type="InterPro" id="IPR050906">
    <property type="entry name" value="Notch_signaling"/>
</dbReference>
<dbReference type="GO" id="GO:0005112">
    <property type="term" value="F:Notch binding"/>
    <property type="evidence" value="ECO:0007669"/>
    <property type="project" value="TreeGrafter"/>
</dbReference>
<organism evidence="5 6">
    <name type="scientific">Ditylenchus dipsaci</name>
    <dbReference type="NCBI Taxonomy" id="166011"/>
    <lineage>
        <taxon>Eukaryota</taxon>
        <taxon>Metazoa</taxon>
        <taxon>Ecdysozoa</taxon>
        <taxon>Nematoda</taxon>
        <taxon>Chromadorea</taxon>
        <taxon>Rhabditida</taxon>
        <taxon>Tylenchina</taxon>
        <taxon>Tylenchomorpha</taxon>
        <taxon>Sphaerularioidea</taxon>
        <taxon>Anguinidae</taxon>
        <taxon>Anguininae</taxon>
        <taxon>Ditylenchus</taxon>
    </lineage>
</organism>
<dbReference type="Gene3D" id="2.10.25.10">
    <property type="entry name" value="Laminin"/>
    <property type="match status" value="2"/>
</dbReference>
<sequence length="364" mass="41121">MSADSADPSLPIFDPVDESESQAGIAVDRVPMQQQQDHHQLPSNTSQPSDNQSSRLRKIRRELKLLNAQLGGCDNNGSFVNGKCVCPYPFVGSRCAEFDCEHGLSVGPRFDPEETFFNRRCICEDDWTGELCNIPIADQCNGRGQYNRGRCKCHGYYFGPKCQYVSKCVNGKLQDGTCNCIYGYEGDYCDKIVCHHGYPDKANESESCVCPPRHTGKFCDECLLGSGLDSRILNHILPFPNCTEERIPYRARISRIVILLISTGLLFLLFLTMIIMHWGRRRALDPVVDVEKRRAVEERKELLERAIYLQSSRDSASNTAALLNSSGARRLVNFRATQNYTPSKHLKAVGFWIPTVWIMICFEN</sequence>
<reference evidence="6" key="1">
    <citation type="submission" date="2022-11" db="UniProtKB">
        <authorList>
            <consortium name="WormBaseParasite"/>
        </authorList>
    </citation>
    <scope>IDENTIFICATION</scope>
</reference>
<dbReference type="PANTHER" id="PTHR24044:SF417">
    <property type="entry name" value="WEARY, ISOFORM B"/>
    <property type="match status" value="1"/>
</dbReference>
<feature type="region of interest" description="Disordered" evidence="2">
    <location>
        <begin position="1"/>
        <end position="55"/>
    </location>
</feature>
<keyword evidence="3" id="KW-0812">Transmembrane</keyword>
<name>A0A915DV70_9BILA</name>
<dbReference type="PROSITE" id="PS50026">
    <property type="entry name" value="EGF_3"/>
    <property type="match status" value="1"/>
</dbReference>
<evidence type="ECO:0000256" key="1">
    <source>
        <dbReference type="PROSITE-ProRule" id="PRU00076"/>
    </source>
</evidence>
<evidence type="ECO:0000313" key="5">
    <source>
        <dbReference type="Proteomes" id="UP000887574"/>
    </source>
</evidence>
<feature type="domain" description="EGF-like" evidence="4">
    <location>
        <begin position="185"/>
        <end position="220"/>
    </location>
</feature>
<keyword evidence="3" id="KW-1133">Transmembrane helix</keyword>
<keyword evidence="1" id="KW-1015">Disulfide bond</keyword>
<proteinExistence type="predicted"/>
<evidence type="ECO:0000256" key="2">
    <source>
        <dbReference type="SAM" id="MobiDB-lite"/>
    </source>
</evidence>
<keyword evidence="1" id="KW-0245">EGF-like domain</keyword>
<comment type="caution">
    <text evidence="1">Lacks conserved residue(s) required for the propagation of feature annotation.</text>
</comment>
<dbReference type="InterPro" id="IPR000742">
    <property type="entry name" value="EGF"/>
</dbReference>
<evidence type="ECO:0000313" key="6">
    <source>
        <dbReference type="WBParaSite" id="jg23521.2"/>
    </source>
</evidence>
<dbReference type="PANTHER" id="PTHR24044">
    <property type="entry name" value="NOTCH LIGAND FAMILY MEMBER"/>
    <property type="match status" value="1"/>
</dbReference>
<dbReference type="WBParaSite" id="jg23521.2">
    <property type="protein sequence ID" value="jg23521.2"/>
    <property type="gene ID" value="jg23521"/>
</dbReference>
<keyword evidence="5" id="KW-1185">Reference proteome</keyword>
<dbReference type="AlphaFoldDB" id="A0A915DV70"/>
<evidence type="ECO:0000256" key="3">
    <source>
        <dbReference type="SAM" id="Phobius"/>
    </source>
</evidence>
<feature type="disulfide bond" evidence="1">
    <location>
        <begin position="210"/>
        <end position="219"/>
    </location>
</feature>
<keyword evidence="3" id="KW-0472">Membrane</keyword>
<accession>A0A915DV70</accession>
<dbReference type="PROSITE" id="PS00022">
    <property type="entry name" value="EGF_1"/>
    <property type="match status" value="1"/>
</dbReference>
<evidence type="ECO:0000259" key="4">
    <source>
        <dbReference type="PROSITE" id="PS50026"/>
    </source>
</evidence>